<dbReference type="InterPro" id="IPR035906">
    <property type="entry name" value="MetI-like_sf"/>
</dbReference>
<dbReference type="Proteomes" id="UP000239480">
    <property type="component" value="Unassembled WGS sequence"/>
</dbReference>
<sequence length="312" mass="35435">MTASTQPATVATPPRKERDHANPRSAIATFLFPALLIYAAFTALPVMRTIYNSTHLIVPNKPAEWVGFTHYIELWNDNIFWKAVGNTLTWATVAPLMEVSIATILALALYAKVPFSRFLRVAWFTPVLMSYVVVGILWMWIYNYDWGAVNSFLRWIGLDGWAQPWLGHPDTALPALIAVTTWMWTGFNMVVILAAMSSLPSEVLEAAELDNCGWFGKLWFVILPLIRPTLLNLIVLSFIGKMKIFDLVWVTTQGNPLWATETVSTYVYKRAFQWSTFDLGYPSTIAVVWFVIVMAGVLALTRLFRQKDKLEY</sequence>
<dbReference type="RefSeq" id="WP_211301008.1">
    <property type="nucleotide sequence ID" value="NZ_PVTD01000007.1"/>
</dbReference>
<feature type="transmembrane region" description="Helical" evidence="7">
    <location>
        <begin position="218"/>
        <end position="239"/>
    </location>
</feature>
<keyword evidence="5 7" id="KW-1133">Transmembrane helix</keyword>
<dbReference type="InterPro" id="IPR051393">
    <property type="entry name" value="ABC_transporter_permease"/>
</dbReference>
<dbReference type="InterPro" id="IPR000515">
    <property type="entry name" value="MetI-like"/>
</dbReference>
<evidence type="ECO:0000256" key="3">
    <source>
        <dbReference type="ARBA" id="ARBA00022475"/>
    </source>
</evidence>
<keyword evidence="11" id="KW-1185">Reference proteome</keyword>
<evidence type="ECO:0000256" key="6">
    <source>
        <dbReference type="ARBA" id="ARBA00023136"/>
    </source>
</evidence>
<evidence type="ECO:0000313" key="11">
    <source>
        <dbReference type="Proteomes" id="UP000239480"/>
    </source>
</evidence>
<dbReference type="Gene3D" id="1.10.3720.10">
    <property type="entry name" value="MetI-like"/>
    <property type="match status" value="1"/>
</dbReference>
<keyword evidence="3" id="KW-1003">Cell membrane</keyword>
<dbReference type="GO" id="GO:0005886">
    <property type="term" value="C:plasma membrane"/>
    <property type="evidence" value="ECO:0007669"/>
    <property type="project" value="UniProtKB-SubCell"/>
</dbReference>
<gene>
    <name evidence="10" type="ORF">CLV78_10746</name>
</gene>
<keyword evidence="4 7" id="KW-0812">Transmembrane</keyword>
<evidence type="ECO:0000256" key="8">
    <source>
        <dbReference type="SAM" id="MobiDB-lite"/>
    </source>
</evidence>
<dbReference type="SUPFAM" id="SSF161098">
    <property type="entry name" value="MetI-like"/>
    <property type="match status" value="1"/>
</dbReference>
<feature type="domain" description="ABC transmembrane type-1" evidence="9">
    <location>
        <begin position="84"/>
        <end position="300"/>
    </location>
</feature>
<evidence type="ECO:0000256" key="5">
    <source>
        <dbReference type="ARBA" id="ARBA00022989"/>
    </source>
</evidence>
<feature type="transmembrane region" description="Helical" evidence="7">
    <location>
        <begin position="279"/>
        <end position="300"/>
    </location>
</feature>
<dbReference type="GO" id="GO:0055085">
    <property type="term" value="P:transmembrane transport"/>
    <property type="evidence" value="ECO:0007669"/>
    <property type="project" value="InterPro"/>
</dbReference>
<dbReference type="PROSITE" id="PS50928">
    <property type="entry name" value="ABC_TM1"/>
    <property type="match status" value="1"/>
</dbReference>
<feature type="transmembrane region" description="Helical" evidence="7">
    <location>
        <begin position="88"/>
        <end position="109"/>
    </location>
</feature>
<feature type="region of interest" description="Disordered" evidence="8">
    <location>
        <begin position="1"/>
        <end position="21"/>
    </location>
</feature>
<comment type="subcellular location">
    <subcellularLocation>
        <location evidence="1 7">Cell membrane</location>
        <topology evidence="1 7">Multi-pass membrane protein</topology>
    </subcellularLocation>
</comment>
<dbReference type="Pfam" id="PF00528">
    <property type="entry name" value="BPD_transp_1"/>
    <property type="match status" value="1"/>
</dbReference>
<evidence type="ECO:0000313" key="10">
    <source>
        <dbReference type="EMBL" id="PRY22122.1"/>
    </source>
</evidence>
<comment type="similarity">
    <text evidence="7">Belongs to the binding-protein-dependent transport system permease family.</text>
</comment>
<organism evidence="10 11">
    <name type="scientific">Aliiruegeria haliotis</name>
    <dbReference type="NCBI Taxonomy" id="1280846"/>
    <lineage>
        <taxon>Bacteria</taxon>
        <taxon>Pseudomonadati</taxon>
        <taxon>Pseudomonadota</taxon>
        <taxon>Alphaproteobacteria</taxon>
        <taxon>Rhodobacterales</taxon>
        <taxon>Roseobacteraceae</taxon>
        <taxon>Aliiruegeria</taxon>
    </lineage>
</organism>
<evidence type="ECO:0000259" key="9">
    <source>
        <dbReference type="PROSITE" id="PS50928"/>
    </source>
</evidence>
<protein>
    <submittedName>
        <fullName evidence="10">Carbohydrate ABC transporter membrane protein 1 (CUT1 family)</fullName>
    </submittedName>
</protein>
<evidence type="ECO:0000256" key="4">
    <source>
        <dbReference type="ARBA" id="ARBA00022692"/>
    </source>
</evidence>
<dbReference type="PANTHER" id="PTHR30193">
    <property type="entry name" value="ABC TRANSPORTER PERMEASE PROTEIN"/>
    <property type="match status" value="1"/>
</dbReference>
<name>A0A2T0RLX5_9RHOB</name>
<feature type="transmembrane region" description="Helical" evidence="7">
    <location>
        <begin position="175"/>
        <end position="197"/>
    </location>
</feature>
<accession>A0A2T0RLX5</accession>
<dbReference type="EMBL" id="PVTD01000007">
    <property type="protein sequence ID" value="PRY22122.1"/>
    <property type="molecule type" value="Genomic_DNA"/>
</dbReference>
<keyword evidence="6 7" id="KW-0472">Membrane</keyword>
<keyword evidence="2 7" id="KW-0813">Transport</keyword>
<evidence type="ECO:0000256" key="7">
    <source>
        <dbReference type="RuleBase" id="RU363032"/>
    </source>
</evidence>
<evidence type="ECO:0000256" key="1">
    <source>
        <dbReference type="ARBA" id="ARBA00004651"/>
    </source>
</evidence>
<reference evidence="10 11" key="1">
    <citation type="submission" date="2018-03" db="EMBL/GenBank/DDBJ databases">
        <title>Genomic Encyclopedia of Archaeal and Bacterial Type Strains, Phase II (KMG-II): from individual species to whole genera.</title>
        <authorList>
            <person name="Goeker M."/>
        </authorList>
    </citation>
    <scope>NUCLEOTIDE SEQUENCE [LARGE SCALE GENOMIC DNA]</scope>
    <source>
        <strain evidence="10 11">DSM 29328</strain>
    </source>
</reference>
<dbReference type="CDD" id="cd06261">
    <property type="entry name" value="TM_PBP2"/>
    <property type="match status" value="1"/>
</dbReference>
<evidence type="ECO:0000256" key="2">
    <source>
        <dbReference type="ARBA" id="ARBA00022448"/>
    </source>
</evidence>
<feature type="transmembrane region" description="Helical" evidence="7">
    <location>
        <begin position="121"/>
        <end position="141"/>
    </location>
</feature>
<proteinExistence type="inferred from homology"/>
<dbReference type="AlphaFoldDB" id="A0A2T0RLX5"/>
<feature type="transmembrane region" description="Helical" evidence="7">
    <location>
        <begin position="25"/>
        <end position="46"/>
    </location>
</feature>
<comment type="caution">
    <text evidence="10">The sequence shown here is derived from an EMBL/GenBank/DDBJ whole genome shotgun (WGS) entry which is preliminary data.</text>
</comment>
<dbReference type="PANTHER" id="PTHR30193:SF37">
    <property type="entry name" value="INNER MEMBRANE ABC TRANSPORTER PERMEASE PROTEIN YCJO"/>
    <property type="match status" value="1"/>
</dbReference>